<evidence type="ECO:0000256" key="1">
    <source>
        <dbReference type="SAM" id="Phobius"/>
    </source>
</evidence>
<dbReference type="Pfam" id="PF10710">
    <property type="entry name" value="DUF2512"/>
    <property type="match status" value="1"/>
</dbReference>
<reference evidence="2 3" key="1">
    <citation type="submission" date="2021-04" db="EMBL/GenBank/DDBJ databases">
        <title>Allobacillus sp. nov. SKP8-2 isolated from shrimp paste.</title>
        <authorList>
            <person name="Tanasupawat S."/>
            <person name="Yiamsombat S."/>
            <person name="Kanchanasin P."/>
            <person name="Kuncharoen N."/>
        </authorList>
    </citation>
    <scope>NUCLEOTIDE SEQUENCE [LARGE SCALE GENOMIC DNA]</scope>
    <source>
        <strain evidence="2 3">SKP8-2</strain>
    </source>
</reference>
<feature type="transmembrane region" description="Helical" evidence="1">
    <location>
        <begin position="59"/>
        <end position="80"/>
    </location>
</feature>
<keyword evidence="1" id="KW-1133">Transmembrane helix</keyword>
<evidence type="ECO:0000313" key="3">
    <source>
        <dbReference type="Proteomes" id="UP000675431"/>
    </source>
</evidence>
<gene>
    <name evidence="2" type="ORF">KC820_03345</name>
</gene>
<accession>A0A941CU00</accession>
<feature type="transmembrane region" description="Helical" evidence="1">
    <location>
        <begin position="32"/>
        <end position="52"/>
    </location>
</feature>
<dbReference type="InterPro" id="IPR019649">
    <property type="entry name" value="DUF2512"/>
</dbReference>
<keyword evidence="1" id="KW-0472">Membrane</keyword>
<dbReference type="RefSeq" id="WP_212368066.1">
    <property type="nucleotide sequence ID" value="NZ_JAGSIE010000009.1"/>
</dbReference>
<protein>
    <submittedName>
        <fullName evidence="2">YndM family protein</fullName>
    </submittedName>
</protein>
<sequence length="145" mass="16262">MSHFSLILSKFVAMLVLLYIILNVIFGVNFMNVVWVTLILSIASYLIGDLVILPRTNNIVASVVDFVMSFGLVYFLVDAFAFDGNLFTASLLSAIGVTLFEAFFHSSVQTQIEEENNVNPGRYNLQTEVSEEIDPLIDDEDRDNK</sequence>
<organism evidence="2 3">
    <name type="scientific">Allobacillus saliphilus</name>
    <dbReference type="NCBI Taxonomy" id="2912308"/>
    <lineage>
        <taxon>Bacteria</taxon>
        <taxon>Bacillati</taxon>
        <taxon>Bacillota</taxon>
        <taxon>Bacilli</taxon>
        <taxon>Bacillales</taxon>
        <taxon>Bacillaceae</taxon>
        <taxon>Allobacillus</taxon>
    </lineage>
</organism>
<keyword evidence="3" id="KW-1185">Reference proteome</keyword>
<evidence type="ECO:0000313" key="2">
    <source>
        <dbReference type="EMBL" id="MBR7553184.1"/>
    </source>
</evidence>
<name>A0A941CU00_9BACI</name>
<comment type="caution">
    <text evidence="2">The sequence shown here is derived from an EMBL/GenBank/DDBJ whole genome shotgun (WGS) entry which is preliminary data.</text>
</comment>
<keyword evidence="1" id="KW-0812">Transmembrane</keyword>
<dbReference type="Proteomes" id="UP000675431">
    <property type="component" value="Unassembled WGS sequence"/>
</dbReference>
<feature type="transmembrane region" description="Helical" evidence="1">
    <location>
        <begin position="7"/>
        <end position="26"/>
    </location>
</feature>
<dbReference type="AlphaFoldDB" id="A0A941CU00"/>
<dbReference type="EMBL" id="JAGSIE010000009">
    <property type="protein sequence ID" value="MBR7553184.1"/>
    <property type="molecule type" value="Genomic_DNA"/>
</dbReference>
<proteinExistence type="predicted"/>
<feature type="transmembrane region" description="Helical" evidence="1">
    <location>
        <begin position="86"/>
        <end position="104"/>
    </location>
</feature>